<sequence>MSVEARALSLRRLMHDSAAIRLLAADNAPVILALIAEYFPRGTRARPAAEVYELMVTDFEVIASEFPMPRTPQNYCNDWVKAGWLVRKSGRSTRGETLEPSEEALSALEAIERWEQPVTTVTASRVESISSALQRLARDTNEDIASRVASLEAERARIDREIEKAQLGQFERLTAAETEERVQDVLNMAMAVPSDFARVRHDLEALNHQLRRQLLDPEGYRGDVLEEIFNGVDHIAESDAGRSFQGFYSLLMDRERSAWLDQWIEQVLDSDAGKDITPERRQQLRRLFRDMEETSFEVNQTMTGLARSLRHYVSSEQFAEDRRMIELLREARGMAIDAAQASELKAFHRMDTPLQRIGMSIHSVSRIRLANPGREVVEEAPVAYQPGEDDAHALYELVRESEIDFEELHEAIRQTVSDSGPCTIAQVLQAHPATQGLASVVGLVHIANQHPLPAVREASEKVTWTEEDGSLRAAQIPTMYFDHTTVEELQ</sequence>
<reference evidence="2 3" key="1">
    <citation type="submission" date="2022-02" db="EMBL/GenBank/DDBJ databases">
        <title>Uncovering new skin microbiome diversity through culturing and metagenomics.</title>
        <authorList>
            <person name="Conlan S."/>
            <person name="Deming C."/>
            <person name="Nisc Comparative Sequencing Program N."/>
            <person name="Segre J.A."/>
        </authorList>
    </citation>
    <scope>NUCLEOTIDE SEQUENCE [LARGE SCALE GENOMIC DNA]</scope>
    <source>
        <strain evidence="2 3">ACRQV</strain>
    </source>
</reference>
<name>A0ABS9PRJ2_9CORY</name>
<organism evidence="2 3">
    <name type="scientific">Corynebacterium singulare</name>
    <dbReference type="NCBI Taxonomy" id="161899"/>
    <lineage>
        <taxon>Bacteria</taxon>
        <taxon>Bacillati</taxon>
        <taxon>Actinomycetota</taxon>
        <taxon>Actinomycetes</taxon>
        <taxon>Mycobacteriales</taxon>
        <taxon>Corynebacteriaceae</taxon>
        <taxon>Corynebacterium</taxon>
    </lineage>
</organism>
<dbReference type="Proteomes" id="UP001521911">
    <property type="component" value="Unassembled WGS sequence"/>
</dbReference>
<evidence type="ECO:0000313" key="3">
    <source>
        <dbReference type="Proteomes" id="UP001521911"/>
    </source>
</evidence>
<feature type="coiled-coil region" evidence="1">
    <location>
        <begin position="141"/>
        <end position="168"/>
    </location>
</feature>
<comment type="caution">
    <text evidence="2">The sequence shown here is derived from an EMBL/GenBank/DDBJ whole genome shotgun (WGS) entry which is preliminary data.</text>
</comment>
<proteinExistence type="predicted"/>
<evidence type="ECO:0000256" key="1">
    <source>
        <dbReference type="SAM" id="Coils"/>
    </source>
</evidence>
<accession>A0ABS9PRJ2</accession>
<protein>
    <submittedName>
        <fullName evidence="2">DUF3375 domain-containing protein</fullName>
    </submittedName>
</protein>
<gene>
    <name evidence="2" type="ORF">MHK08_00065</name>
</gene>
<dbReference type="EMBL" id="JAKRDF010000001">
    <property type="protein sequence ID" value="MCG7274878.1"/>
    <property type="molecule type" value="Genomic_DNA"/>
</dbReference>
<evidence type="ECO:0000313" key="2">
    <source>
        <dbReference type="EMBL" id="MCG7274878.1"/>
    </source>
</evidence>
<dbReference type="InterPro" id="IPR021804">
    <property type="entry name" value="DUF3375"/>
</dbReference>
<dbReference type="Pfam" id="PF11855">
    <property type="entry name" value="DUF3375"/>
    <property type="match status" value="1"/>
</dbReference>
<dbReference type="RefSeq" id="WP_239178369.1">
    <property type="nucleotide sequence ID" value="NZ_JAKRDF010000001.1"/>
</dbReference>
<keyword evidence="3" id="KW-1185">Reference proteome</keyword>
<keyword evidence="1" id="KW-0175">Coiled coil</keyword>